<dbReference type="Gene3D" id="3.30.700.10">
    <property type="entry name" value="Glycoprotein, Type 4 Pilin"/>
    <property type="match status" value="1"/>
</dbReference>
<dbReference type="PROSITE" id="PS00409">
    <property type="entry name" value="PROKAR_NTER_METHYL"/>
    <property type="match status" value="1"/>
</dbReference>
<evidence type="ECO:0000256" key="1">
    <source>
        <dbReference type="SAM" id="Phobius"/>
    </source>
</evidence>
<dbReference type="InterPro" id="IPR045584">
    <property type="entry name" value="Pilin-like"/>
</dbReference>
<dbReference type="EMBL" id="LBTH01000033">
    <property type="protein sequence ID" value="KKQ35178.1"/>
    <property type="molecule type" value="Genomic_DNA"/>
</dbReference>
<protein>
    <submittedName>
        <fullName evidence="2">Pilus biogenesis protein tapA</fullName>
    </submittedName>
</protein>
<accession>A0A0G0GW08</accession>
<keyword evidence="1" id="KW-0812">Transmembrane</keyword>
<dbReference type="Proteomes" id="UP000034852">
    <property type="component" value="Unassembled WGS sequence"/>
</dbReference>
<dbReference type="NCBIfam" id="TIGR02532">
    <property type="entry name" value="IV_pilin_GFxxxE"/>
    <property type="match status" value="1"/>
</dbReference>
<feature type="transmembrane region" description="Helical" evidence="1">
    <location>
        <begin position="12"/>
        <end position="34"/>
    </location>
</feature>
<dbReference type="SUPFAM" id="SSF54523">
    <property type="entry name" value="Pili subunits"/>
    <property type="match status" value="1"/>
</dbReference>
<proteinExistence type="predicted"/>
<dbReference type="PANTHER" id="PTHR30093:SF43">
    <property type="entry name" value="SLR2015 PROTEIN"/>
    <property type="match status" value="1"/>
</dbReference>
<name>A0A0G0GW08_9BACT</name>
<reference evidence="2 3" key="1">
    <citation type="journal article" date="2015" name="Nature">
        <title>rRNA introns, odd ribosomes, and small enigmatic genomes across a large radiation of phyla.</title>
        <authorList>
            <person name="Brown C.T."/>
            <person name="Hug L.A."/>
            <person name="Thomas B.C."/>
            <person name="Sharon I."/>
            <person name="Castelle C.J."/>
            <person name="Singh A."/>
            <person name="Wilkins M.J."/>
            <person name="Williams K.H."/>
            <person name="Banfield J.F."/>
        </authorList>
    </citation>
    <scope>NUCLEOTIDE SEQUENCE [LARGE SCALE GENOMIC DNA]</scope>
</reference>
<dbReference type="AlphaFoldDB" id="A0A0G0GW08"/>
<keyword evidence="1" id="KW-0472">Membrane</keyword>
<dbReference type="InterPro" id="IPR012902">
    <property type="entry name" value="N_methyl_site"/>
</dbReference>
<keyword evidence="1" id="KW-1133">Transmembrane helix</keyword>
<dbReference type="Pfam" id="PF07963">
    <property type="entry name" value="N_methyl"/>
    <property type="match status" value="1"/>
</dbReference>
<dbReference type="PANTHER" id="PTHR30093">
    <property type="entry name" value="GENERAL SECRETION PATHWAY PROTEIN G"/>
    <property type="match status" value="1"/>
</dbReference>
<evidence type="ECO:0000313" key="3">
    <source>
        <dbReference type="Proteomes" id="UP000034852"/>
    </source>
</evidence>
<organism evidence="2 3">
    <name type="scientific">candidate division WS6 bacterium GW2011_GWA2_37_6</name>
    <dbReference type="NCBI Taxonomy" id="1619087"/>
    <lineage>
        <taxon>Bacteria</taxon>
        <taxon>Candidatus Dojkabacteria</taxon>
    </lineage>
</organism>
<comment type="caution">
    <text evidence="2">The sequence shown here is derived from an EMBL/GenBank/DDBJ whole genome shotgun (WGS) entry which is preliminary data.</text>
</comment>
<evidence type="ECO:0000313" key="2">
    <source>
        <dbReference type="EMBL" id="KKQ35178.1"/>
    </source>
</evidence>
<gene>
    <name evidence="2" type="ORF">US52_C0033G0010</name>
</gene>
<sequence length="148" mass="15591">MSINKKNLKGFTLIEILIVVALIAILAAITIIAINPAKNFRDTRNSQRSSDVAQILNAVTQYTSEQGHQLADLGTIPLCTATPAVIGTSGVDLTPDLVTAGDYIVAIPEDPSNGDAADTRYTICQTANGRVQVDAPDAEGGKTITVQR</sequence>